<dbReference type="Pfam" id="PF03807">
    <property type="entry name" value="F420_oxidored"/>
    <property type="match status" value="1"/>
</dbReference>
<evidence type="ECO:0000313" key="3">
    <source>
        <dbReference type="EMBL" id="MFD2649624.1"/>
    </source>
</evidence>
<protein>
    <submittedName>
        <fullName evidence="3">NADPH-dependent F420 reductase</fullName>
    </submittedName>
</protein>
<name>A0ABW5QQA1_9HYPH</name>
<keyword evidence="1" id="KW-0560">Oxidoreductase</keyword>
<dbReference type="EMBL" id="JBHUNP010000001">
    <property type="protein sequence ID" value="MFD2649624.1"/>
    <property type="molecule type" value="Genomic_DNA"/>
</dbReference>
<sequence length="204" mass="21932">MKIAVFGTGEVGSAMAGRLRDLGHEVVFGSRQPDDPQDGIRVLGHAEAAAHAEWIVNALHGEHAMATLPPLDLAGKLLVDQGNWQSAIDGPIVETLGETLQRALPRTRVVKAMNFVSAQLMGHPGKLAGRHSVFVAGNDVEARTAVAALLREIGWQDVIDLGDLTACRAMESLAPLWIRLNSRLDSVWFNLEVVRESPGDLPGQ</sequence>
<dbReference type="InterPro" id="IPR051267">
    <property type="entry name" value="STEAP_metalloreductase"/>
</dbReference>
<organism evidence="3 4">
    <name type="scientific">Devosia albogilva</name>
    <dbReference type="NCBI Taxonomy" id="429726"/>
    <lineage>
        <taxon>Bacteria</taxon>
        <taxon>Pseudomonadati</taxon>
        <taxon>Pseudomonadota</taxon>
        <taxon>Alphaproteobacteria</taxon>
        <taxon>Hyphomicrobiales</taxon>
        <taxon>Devosiaceae</taxon>
        <taxon>Devosia</taxon>
    </lineage>
</organism>
<dbReference type="SUPFAM" id="SSF51735">
    <property type="entry name" value="NAD(P)-binding Rossmann-fold domains"/>
    <property type="match status" value="1"/>
</dbReference>
<keyword evidence="4" id="KW-1185">Reference proteome</keyword>
<accession>A0ABW5QQA1</accession>
<dbReference type="InterPro" id="IPR036291">
    <property type="entry name" value="NAD(P)-bd_dom_sf"/>
</dbReference>
<proteinExistence type="predicted"/>
<dbReference type="Gene3D" id="3.40.50.720">
    <property type="entry name" value="NAD(P)-binding Rossmann-like Domain"/>
    <property type="match status" value="1"/>
</dbReference>
<evidence type="ECO:0000259" key="2">
    <source>
        <dbReference type="Pfam" id="PF03807"/>
    </source>
</evidence>
<feature type="domain" description="Pyrroline-5-carboxylate reductase catalytic N-terminal" evidence="2">
    <location>
        <begin position="2"/>
        <end position="81"/>
    </location>
</feature>
<dbReference type="Proteomes" id="UP001597521">
    <property type="component" value="Unassembled WGS sequence"/>
</dbReference>
<reference evidence="4" key="1">
    <citation type="journal article" date="2019" name="Int. J. Syst. Evol. Microbiol.">
        <title>The Global Catalogue of Microorganisms (GCM) 10K type strain sequencing project: providing services to taxonomists for standard genome sequencing and annotation.</title>
        <authorList>
            <consortium name="The Broad Institute Genomics Platform"/>
            <consortium name="The Broad Institute Genome Sequencing Center for Infectious Disease"/>
            <person name="Wu L."/>
            <person name="Ma J."/>
        </authorList>
    </citation>
    <scope>NUCLEOTIDE SEQUENCE [LARGE SCALE GENOMIC DNA]</scope>
    <source>
        <strain evidence="4">CCM 7427</strain>
    </source>
</reference>
<comment type="caution">
    <text evidence="3">The sequence shown here is derived from an EMBL/GenBank/DDBJ whole genome shotgun (WGS) entry which is preliminary data.</text>
</comment>
<dbReference type="PANTHER" id="PTHR14239">
    <property type="entry name" value="DUDULIN-RELATED"/>
    <property type="match status" value="1"/>
</dbReference>
<evidence type="ECO:0000313" key="4">
    <source>
        <dbReference type="Proteomes" id="UP001597521"/>
    </source>
</evidence>
<gene>
    <name evidence="3" type="ORF">ACFSX5_17695</name>
</gene>
<dbReference type="RefSeq" id="WP_386835202.1">
    <property type="nucleotide sequence ID" value="NZ_JBHUNP010000001.1"/>
</dbReference>
<evidence type="ECO:0000256" key="1">
    <source>
        <dbReference type="ARBA" id="ARBA00023002"/>
    </source>
</evidence>
<dbReference type="InterPro" id="IPR028939">
    <property type="entry name" value="P5C_Rdtase_cat_N"/>
</dbReference>
<dbReference type="PANTHER" id="PTHR14239:SF0">
    <property type="entry name" value="F420-DEPENDENT NADP REDUCTASE"/>
    <property type="match status" value="1"/>
</dbReference>